<protein>
    <recommendedName>
        <fullName evidence="1">Calcineurin-like phosphoesterase domain-containing protein</fullName>
    </recommendedName>
</protein>
<dbReference type="InterPro" id="IPR029052">
    <property type="entry name" value="Metallo-depent_PP-like"/>
</dbReference>
<evidence type="ECO:0000313" key="2">
    <source>
        <dbReference type="EMBL" id="SAK73999.1"/>
    </source>
</evidence>
<dbReference type="Pfam" id="PF00149">
    <property type="entry name" value="Metallophos"/>
    <property type="match status" value="1"/>
</dbReference>
<keyword evidence="3" id="KW-1185">Reference proteome</keyword>
<dbReference type="STRING" id="1777138.AWB77_03276"/>
<dbReference type="InterPro" id="IPR024173">
    <property type="entry name" value="Pesterase_MJ0037-like"/>
</dbReference>
<dbReference type="Proteomes" id="UP000054903">
    <property type="component" value="Unassembled WGS sequence"/>
</dbReference>
<dbReference type="SUPFAM" id="SSF56300">
    <property type="entry name" value="Metallo-dependent phosphatases"/>
    <property type="match status" value="1"/>
</dbReference>
<proteinExistence type="predicted"/>
<evidence type="ECO:0000313" key="3">
    <source>
        <dbReference type="Proteomes" id="UP000054903"/>
    </source>
</evidence>
<dbReference type="NCBIfam" id="TIGR04123">
    <property type="entry name" value="P_estr_lig_assc"/>
    <property type="match status" value="1"/>
</dbReference>
<reference evidence="2" key="1">
    <citation type="submission" date="2016-01" db="EMBL/GenBank/DDBJ databases">
        <authorList>
            <person name="Peeters C."/>
        </authorList>
    </citation>
    <scope>NUCLEOTIDE SEQUENCE</scope>
    <source>
        <strain evidence="2">LMG 29320</strain>
    </source>
</reference>
<dbReference type="InterPro" id="IPR026336">
    <property type="entry name" value="PdeM-like"/>
</dbReference>
<dbReference type="Gene3D" id="3.60.21.10">
    <property type="match status" value="1"/>
</dbReference>
<organism evidence="2 3">
    <name type="scientific">Caballeronia fortuita</name>
    <dbReference type="NCBI Taxonomy" id="1777138"/>
    <lineage>
        <taxon>Bacteria</taxon>
        <taxon>Pseudomonadati</taxon>
        <taxon>Pseudomonadota</taxon>
        <taxon>Betaproteobacteria</taxon>
        <taxon>Burkholderiales</taxon>
        <taxon>Burkholderiaceae</taxon>
        <taxon>Caballeronia</taxon>
    </lineage>
</organism>
<dbReference type="PANTHER" id="PTHR39323:SF1">
    <property type="entry name" value="BLR1149 PROTEIN"/>
    <property type="match status" value="1"/>
</dbReference>
<gene>
    <name evidence="2" type="ORF">AWB77_03276</name>
</gene>
<dbReference type="AlphaFoldDB" id="A0A158BV60"/>
<accession>A0A158BV60</accession>
<dbReference type="InterPro" id="IPR004843">
    <property type="entry name" value="Calcineurin-like_PHP"/>
</dbReference>
<dbReference type="PIRSF" id="PIRSF000887">
    <property type="entry name" value="Pesterase_MJ0037"/>
    <property type="match status" value="1"/>
</dbReference>
<dbReference type="EMBL" id="FCNX02000008">
    <property type="protein sequence ID" value="SAK73999.1"/>
    <property type="molecule type" value="Genomic_DNA"/>
</dbReference>
<dbReference type="PANTHER" id="PTHR39323">
    <property type="entry name" value="BLR1149 PROTEIN"/>
    <property type="match status" value="1"/>
</dbReference>
<feature type="domain" description="Calcineurin-like phosphoesterase" evidence="1">
    <location>
        <begin position="31"/>
        <end position="126"/>
    </location>
</feature>
<dbReference type="OrthoDB" id="9795838at2"/>
<name>A0A158BV60_9BURK</name>
<sequence length="229" mass="24419">MPIEALTIDVNGHALVLSAERAAFDPHAKSLFIADAHFGKDAVFRARGIPVPVGTTGETLARLDALVAAHRPESIVFLGDLLHARESHADETLDALAAWRARHRELALVLVEGNHDKHAGALPALFGVDVVKEPYALGPWALCHHPQTVDGAYALAGHEHPVYRLATRLDSVRLQCFRFGARAGVLPAFGAFTGGFEVNAGARGEALYVIAGERVFPLSDRSSSTIAAS</sequence>
<dbReference type="GO" id="GO:0016787">
    <property type="term" value="F:hydrolase activity"/>
    <property type="evidence" value="ECO:0007669"/>
    <property type="project" value="InterPro"/>
</dbReference>
<dbReference type="RefSeq" id="WP_061135479.1">
    <property type="nucleotide sequence ID" value="NZ_FCNX02000008.1"/>
</dbReference>
<evidence type="ECO:0000259" key="1">
    <source>
        <dbReference type="Pfam" id="PF00149"/>
    </source>
</evidence>
<comment type="caution">
    <text evidence="2">The sequence shown here is derived from an EMBL/GenBank/DDBJ whole genome shotgun (WGS) entry which is preliminary data.</text>
</comment>